<feature type="transmembrane region" description="Helical" evidence="1">
    <location>
        <begin position="51"/>
        <end position="73"/>
    </location>
</feature>
<dbReference type="GO" id="GO:0000155">
    <property type="term" value="F:phosphorelay sensor kinase activity"/>
    <property type="evidence" value="ECO:0007669"/>
    <property type="project" value="InterPro"/>
</dbReference>
<keyword evidence="4" id="KW-1185">Reference proteome</keyword>
<keyword evidence="1" id="KW-1133">Transmembrane helix</keyword>
<dbReference type="InterPro" id="IPR050640">
    <property type="entry name" value="Bact_2-comp_sensor_kinase"/>
</dbReference>
<evidence type="ECO:0000313" key="3">
    <source>
        <dbReference type="EMBL" id="RWX03461.1"/>
    </source>
</evidence>
<organism evidence="3 4">
    <name type="scientific">Flavobacterium cerinum</name>
    <dbReference type="NCBI Taxonomy" id="2502784"/>
    <lineage>
        <taxon>Bacteria</taxon>
        <taxon>Pseudomonadati</taxon>
        <taxon>Bacteroidota</taxon>
        <taxon>Flavobacteriia</taxon>
        <taxon>Flavobacteriales</taxon>
        <taxon>Flavobacteriaceae</taxon>
        <taxon>Flavobacterium</taxon>
    </lineage>
</organism>
<keyword evidence="1" id="KW-0472">Membrane</keyword>
<dbReference type="EMBL" id="SBII01000001">
    <property type="protein sequence ID" value="RWX03461.1"/>
    <property type="molecule type" value="Genomic_DNA"/>
</dbReference>
<protein>
    <submittedName>
        <fullName evidence="3">Histidine kinase</fullName>
    </submittedName>
</protein>
<dbReference type="PANTHER" id="PTHR34220:SF7">
    <property type="entry name" value="SENSOR HISTIDINE KINASE YPDA"/>
    <property type="match status" value="1"/>
</dbReference>
<dbReference type="PANTHER" id="PTHR34220">
    <property type="entry name" value="SENSOR HISTIDINE KINASE YPDA"/>
    <property type="match status" value="1"/>
</dbReference>
<keyword evidence="3" id="KW-0808">Transferase</keyword>
<sequence length="361" mass="42889">MEKIYCNKNWFVDFLIMPKYRIYRHLLVLTYAAVLFYDPEKPKEFSGSHQFFYDFTWIFFYLLMVYINMYVFVPKLLFRAKYFSYLFSLVIMIVSGYLFIKRILIEDYFNNYRIATLTLPRATSEFREIIGITNLFVLLVFSSTSVKLFQRWSRDTNRINELEKNSLQIELRELKNQINPHFLFNMLNNVNVLVRKNPDKASLVILKLSDFLRYQLYDNNQQEVLLLSEIQFLKDFMGLENIRRDDFSFSITVENESSNKEQLSQLLLSPNLFTTFVENAIKHSADPDNSSKVKIVFSVYDESLVFLCENTKPQEPLFFGEDSGLGLVNVKRRLELLYGNNFDLEMENLEKTFKVTLKIPV</sequence>
<dbReference type="AlphaFoldDB" id="A0A3S3RLB3"/>
<reference evidence="3 4" key="1">
    <citation type="submission" date="2019-01" db="EMBL/GenBank/DDBJ databases">
        <title>Flavobacterium sp. nov.,isolated from freshwater.</title>
        <authorList>
            <person name="Zhang R."/>
            <person name="Du Z.-J."/>
        </authorList>
    </citation>
    <scope>NUCLEOTIDE SEQUENCE [LARGE SCALE GENOMIC DNA]</scope>
    <source>
        <strain evidence="3 4">1E403</strain>
    </source>
</reference>
<dbReference type="Pfam" id="PF06580">
    <property type="entry name" value="His_kinase"/>
    <property type="match status" value="1"/>
</dbReference>
<evidence type="ECO:0000256" key="1">
    <source>
        <dbReference type="SAM" id="Phobius"/>
    </source>
</evidence>
<dbReference type="InterPro" id="IPR036890">
    <property type="entry name" value="HATPase_C_sf"/>
</dbReference>
<dbReference type="OrthoDB" id="9809908at2"/>
<evidence type="ECO:0000313" key="4">
    <source>
        <dbReference type="Proteomes" id="UP000287527"/>
    </source>
</evidence>
<gene>
    <name evidence="3" type="ORF">EPI11_00590</name>
</gene>
<keyword evidence="3" id="KW-0418">Kinase</keyword>
<dbReference type="Gene3D" id="3.30.565.10">
    <property type="entry name" value="Histidine kinase-like ATPase, C-terminal domain"/>
    <property type="match status" value="1"/>
</dbReference>
<dbReference type="InterPro" id="IPR010559">
    <property type="entry name" value="Sig_transdc_His_kin_internal"/>
</dbReference>
<dbReference type="GO" id="GO:0016020">
    <property type="term" value="C:membrane"/>
    <property type="evidence" value="ECO:0007669"/>
    <property type="project" value="InterPro"/>
</dbReference>
<accession>A0A3S3RLB3</accession>
<proteinExistence type="predicted"/>
<dbReference type="Proteomes" id="UP000287527">
    <property type="component" value="Unassembled WGS sequence"/>
</dbReference>
<keyword evidence="1" id="KW-0812">Transmembrane</keyword>
<dbReference type="RefSeq" id="WP_128388017.1">
    <property type="nucleotide sequence ID" value="NZ_SBII01000001.1"/>
</dbReference>
<dbReference type="SUPFAM" id="SSF55874">
    <property type="entry name" value="ATPase domain of HSP90 chaperone/DNA topoisomerase II/histidine kinase"/>
    <property type="match status" value="1"/>
</dbReference>
<feature type="transmembrane region" description="Helical" evidence="1">
    <location>
        <begin position="129"/>
        <end position="149"/>
    </location>
</feature>
<feature type="transmembrane region" description="Helical" evidence="1">
    <location>
        <begin position="21"/>
        <end position="39"/>
    </location>
</feature>
<feature type="domain" description="Signal transduction histidine kinase internal region" evidence="2">
    <location>
        <begin position="170"/>
        <end position="245"/>
    </location>
</feature>
<comment type="caution">
    <text evidence="3">The sequence shown here is derived from an EMBL/GenBank/DDBJ whole genome shotgun (WGS) entry which is preliminary data.</text>
</comment>
<feature type="transmembrane region" description="Helical" evidence="1">
    <location>
        <begin position="82"/>
        <end position="100"/>
    </location>
</feature>
<evidence type="ECO:0000259" key="2">
    <source>
        <dbReference type="Pfam" id="PF06580"/>
    </source>
</evidence>
<name>A0A3S3RLB3_9FLAO</name>